<sequence length="377" mass="41292">MRTRLMCAAGAFSLLLAAGCGAGAADDGQIRTAAVVSSRAQEVYDEIQALPPAGQRAKAVQLASEEGELTVYTSLTDNVADAVGKAFEKQFPHIKVSMFRGNSETILQRILQESQARKLGADAVESDFLEMSSLDSQQALARYTGPGQALVAPSSRFPDWMADRFNVFLPAWNTDLVKPADVPRSWEALADARYKGRITLEPTDSDWYANVTHYWLTHGKTQAQVDDLWRRIVANSHVTKGHTTIMALLGAGQTPLDSMNYTYITEQARLKGAPVAYRLPDGTNPLPAFPRPNGVGMLRGAQHPAAAWLFYDWMLHEGQKVLVSLHMTPSTKVPGDTSLQGIHLVPFDVKELTDPDTDWDKKYDQQLRGVASAQGGH</sequence>
<dbReference type="PANTHER" id="PTHR30006">
    <property type="entry name" value="THIAMINE-BINDING PERIPLASMIC PROTEIN-RELATED"/>
    <property type="match status" value="1"/>
</dbReference>
<evidence type="ECO:0000256" key="1">
    <source>
        <dbReference type="ARBA" id="ARBA00022729"/>
    </source>
</evidence>
<dbReference type="RefSeq" id="WP_345643206.1">
    <property type="nucleotide sequence ID" value="NZ_BAABEP010000007.1"/>
</dbReference>
<organism evidence="3 4">
    <name type="scientific">Streptomyces tremellae</name>
    <dbReference type="NCBI Taxonomy" id="1124239"/>
    <lineage>
        <taxon>Bacteria</taxon>
        <taxon>Bacillati</taxon>
        <taxon>Actinomycetota</taxon>
        <taxon>Actinomycetes</taxon>
        <taxon>Kitasatosporales</taxon>
        <taxon>Streptomycetaceae</taxon>
        <taxon>Streptomyces</taxon>
    </lineage>
</organism>
<keyword evidence="1 2" id="KW-0732">Signal</keyword>
<accession>A0ABP7EID2</accession>
<dbReference type="Gene3D" id="3.40.190.10">
    <property type="entry name" value="Periplasmic binding protein-like II"/>
    <property type="match status" value="2"/>
</dbReference>
<keyword evidence="4" id="KW-1185">Reference proteome</keyword>
<reference evidence="4" key="1">
    <citation type="journal article" date="2019" name="Int. J. Syst. Evol. Microbiol.">
        <title>The Global Catalogue of Microorganisms (GCM) 10K type strain sequencing project: providing services to taxonomists for standard genome sequencing and annotation.</title>
        <authorList>
            <consortium name="The Broad Institute Genomics Platform"/>
            <consortium name="The Broad Institute Genome Sequencing Center for Infectious Disease"/>
            <person name="Wu L."/>
            <person name="Ma J."/>
        </authorList>
    </citation>
    <scope>NUCLEOTIDE SEQUENCE [LARGE SCALE GENOMIC DNA]</scope>
    <source>
        <strain evidence="4">JCM 30846</strain>
    </source>
</reference>
<dbReference type="PROSITE" id="PS51257">
    <property type="entry name" value="PROKAR_LIPOPROTEIN"/>
    <property type="match status" value="1"/>
</dbReference>
<feature type="chain" id="PRO_5047319739" evidence="2">
    <location>
        <begin position="25"/>
        <end position="377"/>
    </location>
</feature>
<evidence type="ECO:0000256" key="2">
    <source>
        <dbReference type="SAM" id="SignalP"/>
    </source>
</evidence>
<gene>
    <name evidence="3" type="ORF">GCM10023082_16390</name>
</gene>
<proteinExistence type="predicted"/>
<evidence type="ECO:0000313" key="3">
    <source>
        <dbReference type="EMBL" id="GAA3719667.1"/>
    </source>
</evidence>
<dbReference type="Pfam" id="PF13343">
    <property type="entry name" value="SBP_bac_6"/>
    <property type="match status" value="1"/>
</dbReference>
<evidence type="ECO:0000313" key="4">
    <source>
        <dbReference type="Proteomes" id="UP001499884"/>
    </source>
</evidence>
<dbReference type="Proteomes" id="UP001499884">
    <property type="component" value="Unassembled WGS sequence"/>
</dbReference>
<name>A0ABP7EID2_9ACTN</name>
<feature type="signal peptide" evidence="2">
    <location>
        <begin position="1"/>
        <end position="24"/>
    </location>
</feature>
<protein>
    <submittedName>
        <fullName evidence="3">2-aminoethylphosphonate ABC transporter substrate-binding protein</fullName>
    </submittedName>
</protein>
<dbReference type="SUPFAM" id="SSF53850">
    <property type="entry name" value="Periplasmic binding protein-like II"/>
    <property type="match status" value="1"/>
</dbReference>
<dbReference type="EMBL" id="BAABEP010000007">
    <property type="protein sequence ID" value="GAA3719667.1"/>
    <property type="molecule type" value="Genomic_DNA"/>
</dbReference>
<comment type="caution">
    <text evidence="3">The sequence shown here is derived from an EMBL/GenBank/DDBJ whole genome shotgun (WGS) entry which is preliminary data.</text>
</comment>